<evidence type="ECO:0000256" key="1">
    <source>
        <dbReference type="SAM" id="Phobius"/>
    </source>
</evidence>
<feature type="transmembrane region" description="Helical" evidence="1">
    <location>
        <begin position="335"/>
        <end position="354"/>
    </location>
</feature>
<feature type="transmembrane region" description="Helical" evidence="1">
    <location>
        <begin position="230"/>
        <end position="253"/>
    </location>
</feature>
<feature type="transmembrane region" description="Helical" evidence="1">
    <location>
        <begin position="164"/>
        <end position="181"/>
    </location>
</feature>
<reference evidence="2 3" key="1">
    <citation type="submission" date="2019-03" db="EMBL/GenBank/DDBJ databases">
        <title>Genomic Encyclopedia of Type Strains, Phase IV (KMG-IV): sequencing the most valuable type-strain genomes for metagenomic binning, comparative biology and taxonomic classification.</title>
        <authorList>
            <person name="Goeker M."/>
        </authorList>
    </citation>
    <scope>NUCLEOTIDE SEQUENCE [LARGE SCALE GENOMIC DNA]</scope>
    <source>
        <strain evidence="2 3">DSM 100556</strain>
    </source>
</reference>
<feature type="transmembrane region" description="Helical" evidence="1">
    <location>
        <begin position="418"/>
        <end position="438"/>
    </location>
</feature>
<gene>
    <name evidence="2" type="ORF">EDD76_104134</name>
</gene>
<keyword evidence="3" id="KW-1185">Reference proteome</keyword>
<feature type="transmembrane region" description="Helical" evidence="1">
    <location>
        <begin position="46"/>
        <end position="65"/>
    </location>
</feature>
<proteinExistence type="predicted"/>
<dbReference type="OrthoDB" id="1995052at2"/>
<keyword evidence="1" id="KW-1133">Transmembrane helix</keyword>
<organism evidence="2 3">
    <name type="scientific">Kineothrix alysoides</name>
    <dbReference type="NCBI Taxonomy" id="1469948"/>
    <lineage>
        <taxon>Bacteria</taxon>
        <taxon>Bacillati</taxon>
        <taxon>Bacillota</taxon>
        <taxon>Clostridia</taxon>
        <taxon>Lachnospirales</taxon>
        <taxon>Lachnospiraceae</taxon>
        <taxon>Kineothrix</taxon>
    </lineage>
</organism>
<feature type="transmembrane region" description="Helical" evidence="1">
    <location>
        <begin position="193"/>
        <end position="218"/>
    </location>
</feature>
<keyword evidence="1" id="KW-0472">Membrane</keyword>
<dbReference type="AlphaFoldDB" id="A0A4V2QC96"/>
<dbReference type="STRING" id="1469948.GCA_000732725_03728"/>
<sequence>MENGKKTLQNQSLKNNINISISELLYLCFFGMMFFAKGIGLYDGQGAYKVFLVLAFLCIVVKMCITKHSVIEWAIIFLLLALATIVYRVSGDKGALIYMVMVVAIKGVSVKRVFQTGLVVWSVAMGGRFLLSLLSLEHVRTAVQTKSIFGDVLRYFMGFPHPNVLHVSYLVLTALIIYAVWEDYNWRHVLWLLFGNLFLFFYSYSFTGGLAVILYILLSYYVKKIRIGRFQYFLVSLVFPLYVLFSIVLPVVLQGKYFEYADKFFNNRINFARHFLTIGNMSFFGNKAADITTDVITMDNSLVLALVIYGVPIFLLICAGYIGTVSAYIKKRKNMELVMICCFFVAGITEPFLFNTSFKNLPLLFVGEQFFLFLANKFSDQKQFTILSKYNRNVQMPIKYLGQIAVRIRTMWDTHGKLILRAATVAALLLSIGAGFLYEPNATALAVQKGNVLVYERIRVILTAFLVGELVFAIIMGTSYGFIDYKKNKTD</sequence>
<feature type="transmembrane region" description="Helical" evidence="1">
    <location>
        <begin position="70"/>
        <end position="89"/>
    </location>
</feature>
<dbReference type="RefSeq" id="WP_031392345.1">
    <property type="nucleotide sequence ID" value="NZ_JPNB01000002.1"/>
</dbReference>
<accession>A0A4V2QC96</accession>
<feature type="transmembrane region" description="Helical" evidence="1">
    <location>
        <begin position="21"/>
        <end position="40"/>
    </location>
</feature>
<keyword evidence="1" id="KW-0812">Transmembrane</keyword>
<comment type="caution">
    <text evidence="2">The sequence shown here is derived from an EMBL/GenBank/DDBJ whole genome shotgun (WGS) entry which is preliminary data.</text>
</comment>
<dbReference type="EMBL" id="SLUO01000004">
    <property type="protein sequence ID" value="TCL59397.1"/>
    <property type="molecule type" value="Genomic_DNA"/>
</dbReference>
<dbReference type="Proteomes" id="UP000295718">
    <property type="component" value="Unassembled WGS sequence"/>
</dbReference>
<protein>
    <submittedName>
        <fullName evidence="2">Uncharacterized protein</fullName>
    </submittedName>
</protein>
<evidence type="ECO:0000313" key="2">
    <source>
        <dbReference type="EMBL" id="TCL59397.1"/>
    </source>
</evidence>
<feature type="transmembrane region" description="Helical" evidence="1">
    <location>
        <begin position="458"/>
        <end position="483"/>
    </location>
</feature>
<feature type="transmembrane region" description="Helical" evidence="1">
    <location>
        <begin position="302"/>
        <end position="323"/>
    </location>
</feature>
<name>A0A4V2QC96_9FIRM</name>
<evidence type="ECO:0000313" key="3">
    <source>
        <dbReference type="Proteomes" id="UP000295718"/>
    </source>
</evidence>